<dbReference type="EMBL" id="FNAV01000005">
    <property type="protein sequence ID" value="SDE62808.1"/>
    <property type="molecule type" value="Genomic_DNA"/>
</dbReference>
<evidence type="ECO:0000313" key="2">
    <source>
        <dbReference type="EMBL" id="SDE62808.1"/>
    </source>
</evidence>
<protein>
    <submittedName>
        <fullName evidence="2">Uncharacterized conserved protein YbjT, contains NAD(P)-binding and DUF2867 domains</fullName>
    </submittedName>
</protein>
<dbReference type="PANTHER" id="PTHR47129:SF1">
    <property type="entry name" value="NMRA-LIKE DOMAIN-CONTAINING PROTEIN"/>
    <property type="match status" value="1"/>
</dbReference>
<dbReference type="InterPro" id="IPR036291">
    <property type="entry name" value="NAD(P)-bd_dom_sf"/>
</dbReference>
<proteinExistence type="predicted"/>
<keyword evidence="3" id="KW-1185">Reference proteome</keyword>
<evidence type="ECO:0000313" key="3">
    <source>
        <dbReference type="Proteomes" id="UP000198994"/>
    </source>
</evidence>
<name>A0A1G7EGN7_9RHOB</name>
<dbReference type="Proteomes" id="UP000198994">
    <property type="component" value="Unassembled WGS sequence"/>
</dbReference>
<organism evidence="2 3">
    <name type="scientific">Salipiger thiooxidans</name>
    <dbReference type="NCBI Taxonomy" id="282683"/>
    <lineage>
        <taxon>Bacteria</taxon>
        <taxon>Pseudomonadati</taxon>
        <taxon>Pseudomonadota</taxon>
        <taxon>Alphaproteobacteria</taxon>
        <taxon>Rhodobacterales</taxon>
        <taxon>Roseobacteraceae</taxon>
        <taxon>Salipiger</taxon>
    </lineage>
</organism>
<feature type="domain" description="NAD(P)-binding" evidence="1">
    <location>
        <begin position="6"/>
        <end position="148"/>
    </location>
</feature>
<dbReference type="RefSeq" id="WP_165617066.1">
    <property type="nucleotide sequence ID" value="NZ_FNAV01000005.1"/>
</dbReference>
<gene>
    <name evidence="2" type="ORF">SAMN04488105_105344</name>
</gene>
<dbReference type="Gene3D" id="3.90.25.10">
    <property type="entry name" value="UDP-galactose 4-epimerase, domain 1"/>
    <property type="match status" value="1"/>
</dbReference>
<dbReference type="InterPro" id="IPR016040">
    <property type="entry name" value="NAD(P)-bd_dom"/>
</dbReference>
<accession>A0A1G7EGN7</accession>
<evidence type="ECO:0000259" key="1">
    <source>
        <dbReference type="Pfam" id="PF13460"/>
    </source>
</evidence>
<dbReference type="STRING" id="282683.SAMN04488105_105344"/>
<dbReference type="InterPro" id="IPR052718">
    <property type="entry name" value="NmrA-type_oxidoreductase"/>
</dbReference>
<sequence>MLIVTGATGQLGRRVVDHLRTLVPTGRIGISTRNPAQEAKLAEAGIRVRRGDYDDAFSLRHAWEGAERVLLVSSNAAANGGDPLAQHRVAIEVAREIGVGRLLYTSQISASSESQFPPGRDHAATEAMLAESGLAWTALRHGFYAERALGMNARGFAQGRLSGPQDGRVAWATHEDLAEVDARLLAGDEIIDGPTPPLTGTETLDLADLARLASDVTGRAITRDVVSEEEMERAARQNDVPEGAIAIMLGYFRAARAGEFDRPDPTLARLLGRDPVPMRDVLANASL</sequence>
<dbReference type="AlphaFoldDB" id="A0A1G7EGN7"/>
<dbReference type="Pfam" id="PF13460">
    <property type="entry name" value="NAD_binding_10"/>
    <property type="match status" value="1"/>
</dbReference>
<dbReference type="PANTHER" id="PTHR47129">
    <property type="entry name" value="QUINONE OXIDOREDUCTASE 2"/>
    <property type="match status" value="1"/>
</dbReference>
<reference evidence="3" key="1">
    <citation type="submission" date="2016-10" db="EMBL/GenBank/DDBJ databases">
        <authorList>
            <person name="Varghese N."/>
            <person name="Submissions S."/>
        </authorList>
    </citation>
    <scope>NUCLEOTIDE SEQUENCE [LARGE SCALE GENOMIC DNA]</scope>
    <source>
        <strain evidence="3">DSM 10146</strain>
    </source>
</reference>
<dbReference type="Gene3D" id="3.40.50.720">
    <property type="entry name" value="NAD(P)-binding Rossmann-like Domain"/>
    <property type="match status" value="1"/>
</dbReference>
<dbReference type="SUPFAM" id="SSF51735">
    <property type="entry name" value="NAD(P)-binding Rossmann-fold domains"/>
    <property type="match status" value="1"/>
</dbReference>